<evidence type="ECO:0000256" key="2">
    <source>
        <dbReference type="ARBA" id="ARBA00023284"/>
    </source>
</evidence>
<dbReference type="InterPro" id="IPR036249">
    <property type="entry name" value="Thioredoxin-like_sf"/>
</dbReference>
<organism evidence="3 4">
    <name type="scientific">Chara braunii</name>
    <name type="common">Braun's stonewort</name>
    <dbReference type="NCBI Taxonomy" id="69332"/>
    <lineage>
        <taxon>Eukaryota</taxon>
        <taxon>Viridiplantae</taxon>
        <taxon>Streptophyta</taxon>
        <taxon>Charophyceae</taxon>
        <taxon>Charales</taxon>
        <taxon>Characeae</taxon>
        <taxon>Chara</taxon>
    </lineage>
</organism>
<comment type="caution">
    <text evidence="3">The sequence shown here is derived from an EMBL/GenBank/DDBJ whole genome shotgun (WGS) entry which is preliminary data.</text>
</comment>
<evidence type="ECO:0008006" key="5">
    <source>
        <dbReference type="Google" id="ProtNLM"/>
    </source>
</evidence>
<dbReference type="PANTHER" id="PTHR13544:SF0">
    <property type="entry name" value="THIOREDOXIN REDUCTASE-LIKE SELENOPROTEIN T"/>
    <property type="match status" value="1"/>
</dbReference>
<dbReference type="OMA" id="WRNRMIA"/>
<dbReference type="Proteomes" id="UP000265515">
    <property type="component" value="Unassembled WGS sequence"/>
</dbReference>
<keyword evidence="1" id="KW-0732">Signal</keyword>
<dbReference type="EMBL" id="BFEA01000034">
    <property type="protein sequence ID" value="GBG63008.1"/>
    <property type="molecule type" value="Genomic_DNA"/>
</dbReference>
<evidence type="ECO:0000256" key="1">
    <source>
        <dbReference type="ARBA" id="ARBA00022729"/>
    </source>
</evidence>
<dbReference type="GO" id="GO:0005789">
    <property type="term" value="C:endoplasmic reticulum membrane"/>
    <property type="evidence" value="ECO:0007669"/>
    <property type="project" value="TreeGrafter"/>
</dbReference>
<accession>A0A388JYZ4</accession>
<dbReference type="STRING" id="69332.A0A388JYZ4"/>
<keyword evidence="2" id="KW-0676">Redox-active center</keyword>
<dbReference type="OrthoDB" id="60822at2759"/>
<dbReference type="NCBIfam" id="TIGR02174">
    <property type="entry name" value="CXXU_selWTH"/>
    <property type="match status" value="1"/>
</dbReference>
<dbReference type="Gramene" id="GBG63008">
    <property type="protein sequence ID" value="GBG63008"/>
    <property type="gene ID" value="CBR_g34707"/>
</dbReference>
<dbReference type="Gene3D" id="3.40.30.10">
    <property type="entry name" value="Glutaredoxin"/>
    <property type="match status" value="1"/>
</dbReference>
<reference evidence="3 4" key="1">
    <citation type="journal article" date="2018" name="Cell">
        <title>The Chara Genome: Secondary Complexity and Implications for Plant Terrestrialization.</title>
        <authorList>
            <person name="Nishiyama T."/>
            <person name="Sakayama H."/>
            <person name="Vries J.D."/>
            <person name="Buschmann H."/>
            <person name="Saint-Marcoux D."/>
            <person name="Ullrich K.K."/>
            <person name="Haas F.B."/>
            <person name="Vanderstraeten L."/>
            <person name="Becker D."/>
            <person name="Lang D."/>
            <person name="Vosolsobe S."/>
            <person name="Rombauts S."/>
            <person name="Wilhelmsson P.K.I."/>
            <person name="Janitza P."/>
            <person name="Kern R."/>
            <person name="Heyl A."/>
            <person name="Rumpler F."/>
            <person name="Villalobos L.I.A.C."/>
            <person name="Clay J.M."/>
            <person name="Skokan R."/>
            <person name="Toyoda A."/>
            <person name="Suzuki Y."/>
            <person name="Kagoshima H."/>
            <person name="Schijlen E."/>
            <person name="Tajeshwar N."/>
            <person name="Catarino B."/>
            <person name="Hetherington A.J."/>
            <person name="Saltykova A."/>
            <person name="Bonnot C."/>
            <person name="Breuninger H."/>
            <person name="Symeonidi A."/>
            <person name="Radhakrishnan G.V."/>
            <person name="Van Nieuwerburgh F."/>
            <person name="Deforce D."/>
            <person name="Chang C."/>
            <person name="Karol K.G."/>
            <person name="Hedrich R."/>
            <person name="Ulvskov P."/>
            <person name="Glockner G."/>
            <person name="Delwiche C.F."/>
            <person name="Petrasek J."/>
            <person name="Van de Peer Y."/>
            <person name="Friml J."/>
            <person name="Beilby M."/>
            <person name="Dolan L."/>
            <person name="Kohara Y."/>
            <person name="Sugano S."/>
            <person name="Fujiyama A."/>
            <person name="Delaux P.-M."/>
            <person name="Quint M."/>
            <person name="TheiBen G."/>
            <person name="Hagemann M."/>
            <person name="Harholt J."/>
            <person name="Dunand C."/>
            <person name="Zachgo S."/>
            <person name="Langdale J."/>
            <person name="Maumus F."/>
            <person name="Straeten D.V.D."/>
            <person name="Gould S.B."/>
            <person name="Rensing S.A."/>
        </authorList>
    </citation>
    <scope>NUCLEOTIDE SEQUENCE [LARGE SCALE GENOMIC DNA]</scope>
    <source>
        <strain evidence="3 4">S276</strain>
    </source>
</reference>
<protein>
    <recommendedName>
        <fullName evidence="5">Selenoprotein T</fullName>
    </recommendedName>
</protein>
<dbReference type="InterPro" id="IPR019389">
    <property type="entry name" value="Selenoprotein_T"/>
</dbReference>
<evidence type="ECO:0000313" key="3">
    <source>
        <dbReference type="EMBL" id="GBG63008.1"/>
    </source>
</evidence>
<dbReference type="PANTHER" id="PTHR13544">
    <property type="entry name" value="SELENOPROTEIN T"/>
    <property type="match status" value="1"/>
</dbReference>
<gene>
    <name evidence="3" type="ORF">CBR_g34707</name>
</gene>
<proteinExistence type="predicted"/>
<keyword evidence="4" id="KW-1185">Reference proteome</keyword>
<name>A0A388JYZ4_CHABU</name>
<dbReference type="GO" id="GO:0004791">
    <property type="term" value="F:thioredoxin-disulfide reductase (NADPH) activity"/>
    <property type="evidence" value="ECO:0007669"/>
    <property type="project" value="TreeGrafter"/>
</dbReference>
<evidence type="ECO:0000313" key="4">
    <source>
        <dbReference type="Proteomes" id="UP000265515"/>
    </source>
</evidence>
<dbReference type="InterPro" id="IPR011893">
    <property type="entry name" value="Selenoprotein_Rdx-typ"/>
</dbReference>
<sequence length="139" mass="15206">MQVKGILHERFPGVPIVDTTYPAPWRNRMIANLVGAGQVAAIGIGLVGDRLPPPMQSVIPQGILDLARQNKGMFLGGAFVLGNMLRSAVLTTGAFEVYYDGKLIFSKLEQGRLPAEYELVQGLLEAMREGRGGVRRWQD</sequence>
<dbReference type="SUPFAM" id="SSF52833">
    <property type="entry name" value="Thioredoxin-like"/>
    <property type="match status" value="1"/>
</dbReference>
<dbReference type="GO" id="GO:0045454">
    <property type="term" value="P:cell redox homeostasis"/>
    <property type="evidence" value="ECO:0007669"/>
    <property type="project" value="TreeGrafter"/>
</dbReference>
<dbReference type="AlphaFoldDB" id="A0A388JYZ4"/>
<dbReference type="Pfam" id="PF10262">
    <property type="entry name" value="Rdx"/>
    <property type="match status" value="1"/>
</dbReference>